<dbReference type="SMART" id="SM00710">
    <property type="entry name" value="PbH1"/>
    <property type="match status" value="9"/>
</dbReference>
<comment type="caution">
    <text evidence="2">The sequence shown here is derived from an EMBL/GenBank/DDBJ whole genome shotgun (WGS) entry which is preliminary data.</text>
</comment>
<dbReference type="InterPro" id="IPR012334">
    <property type="entry name" value="Pectin_lyas_fold"/>
</dbReference>
<dbReference type="AlphaFoldDB" id="A0A317PRF9"/>
<evidence type="ECO:0000259" key="1">
    <source>
        <dbReference type="Pfam" id="PF13229"/>
    </source>
</evidence>
<keyword evidence="3" id="KW-1185">Reference proteome</keyword>
<sequence>MCIVARMREHRPTFNRRGFVGGLIGSTALAACLARPARAQELFSRIGLRGALDADLNGLLPDVADDQSRMLQQAINGAARDGKILWLPAGSYVVSNIDLPDGARIAGVAGATRLIYGGRGHCFVAEGGGRIELSGLVIDGANQRLGEHVTGLVHLRGVSEAVIEDVDITGSSGHALTLEGCGGHVSGCHFSGAAQVGLYAVGSTGLAIRDNVVSDCGNGGILVHRWSPDEDGTIVSGNRVMRIAARAGGTGQNGNGINIFRAGNVMVTGNHVSDCAFSAIRANSADNIQIVGNQAIRSGETGLYAEFEFQGALIANNVVDGATLGISVANFNEGGRLAVVSGNIVRNLVTQGPYPAENAGFGIGIGIEADCSVTGNTVDGAPKWGILAGWGPYLRAVNISGNVVRRSGAGVAVSVVEDSGSALISDNVFQDTPDGAVVGCRWNEVVTGDLTRPGAERFSHLTIADNAVG</sequence>
<reference evidence="2 3" key="1">
    <citation type="submission" date="2018-05" db="EMBL/GenBank/DDBJ databases">
        <title>Genomic Encyclopedia of Type Strains, Phase IV (KMG-IV): sequencing the most valuable type-strain genomes for metagenomic binning, comparative biology and taxonomic classification.</title>
        <authorList>
            <person name="Goeker M."/>
        </authorList>
    </citation>
    <scope>NUCLEOTIDE SEQUENCE [LARGE SCALE GENOMIC DNA]</scope>
    <source>
        <strain evidence="2 3">DSM 16791</strain>
    </source>
</reference>
<dbReference type="PROSITE" id="PS51257">
    <property type="entry name" value="PROKAR_LIPOPROTEIN"/>
    <property type="match status" value="1"/>
</dbReference>
<dbReference type="NCBIfam" id="TIGR03807">
    <property type="entry name" value="RR_fam_repeat"/>
    <property type="match status" value="3"/>
</dbReference>
<feature type="domain" description="Right handed beta helix" evidence="1">
    <location>
        <begin position="115"/>
        <end position="242"/>
    </location>
</feature>
<protein>
    <submittedName>
        <fullName evidence="2">Putative secreted repeat protein (TIGR03808 family)</fullName>
    </submittedName>
</protein>
<accession>A0A317PRF9</accession>
<dbReference type="SUPFAM" id="SSF51126">
    <property type="entry name" value="Pectin lyase-like"/>
    <property type="match status" value="1"/>
</dbReference>
<feature type="domain" description="Right handed beta helix" evidence="1">
    <location>
        <begin position="253"/>
        <end position="390"/>
    </location>
</feature>
<dbReference type="InterPro" id="IPR006626">
    <property type="entry name" value="PbH1"/>
</dbReference>
<dbReference type="EMBL" id="QGTR01000002">
    <property type="protein sequence ID" value="PWW02150.1"/>
    <property type="molecule type" value="Genomic_DNA"/>
</dbReference>
<dbReference type="InterPro" id="IPR039448">
    <property type="entry name" value="Beta_helix"/>
</dbReference>
<dbReference type="InterPro" id="IPR022388">
    <property type="entry name" value="CHP03808"/>
</dbReference>
<dbReference type="InterPro" id="IPR022444">
    <property type="entry name" value="Cofactor-bd_rpt"/>
</dbReference>
<evidence type="ECO:0000313" key="2">
    <source>
        <dbReference type="EMBL" id="PWW02150.1"/>
    </source>
</evidence>
<dbReference type="InterPro" id="IPR011050">
    <property type="entry name" value="Pectin_lyase_fold/virulence"/>
</dbReference>
<organism evidence="2 3">
    <name type="scientific">Hoeflea marina</name>
    <dbReference type="NCBI Taxonomy" id="274592"/>
    <lineage>
        <taxon>Bacteria</taxon>
        <taxon>Pseudomonadati</taxon>
        <taxon>Pseudomonadota</taxon>
        <taxon>Alphaproteobacteria</taxon>
        <taxon>Hyphomicrobiales</taxon>
        <taxon>Rhizobiaceae</taxon>
        <taxon>Hoeflea</taxon>
    </lineage>
</organism>
<evidence type="ECO:0000313" key="3">
    <source>
        <dbReference type="Proteomes" id="UP000246352"/>
    </source>
</evidence>
<dbReference type="Pfam" id="PF13229">
    <property type="entry name" value="Beta_helix"/>
    <property type="match status" value="2"/>
</dbReference>
<name>A0A317PRF9_9HYPH</name>
<gene>
    <name evidence="2" type="ORF">DFR52_102818</name>
</gene>
<dbReference type="NCBIfam" id="TIGR03808">
    <property type="entry name" value="RR_plus_rpt_1"/>
    <property type="match status" value="1"/>
</dbReference>
<dbReference type="Gene3D" id="2.160.20.10">
    <property type="entry name" value="Single-stranded right-handed beta-helix, Pectin lyase-like"/>
    <property type="match status" value="1"/>
</dbReference>
<proteinExistence type="predicted"/>
<dbReference type="Proteomes" id="UP000246352">
    <property type="component" value="Unassembled WGS sequence"/>
</dbReference>